<sequence>MSIDPRLDRAMRRVLGLVLGLVLGPLLTSSAGAQSMESVLSPGVLSQAHAKWDDSCRSCHTPFDRKAQEKLCVDCHKDVGRDLGDHAGLHGRQKPQPCRSCHTEHKGREMNIAPLDQAKFDHARTDYVLRGGHRSVDCVKCHAVGRKYSAAPQDCQSCHRKDDVHKGGLGVKCQNCHEEKSWKETRFDHSVTRFPLKGAHGPARCESCHKTREYKDTPSACVACHRKDDKHKAQFGDKCETCHTEQRWRDITFKHDADTRYPLREKHRELRCGSCHTGHLYKDKPGTGCVDCHRKDDKHKATLGTDCAQCHAEKGWRSVQRFDHDRTAFPLLGKHGQAGCKDCHQSLVYREVTSTCVGCHRKDDRHEATLGERCADCHTESNWQAPRFDHNRARFSLRGAHAAASLACKSCHADVRSYRKTPSDCVACHRKDDKHETQLGERCDSCHDETRWKPARFDHNKARFSLAGAHGSVECKACHQSLRFRDASRDCLSCHRKDDRHKASLGAACESCHNVRAWRLWRFDHDRQTDYPLGAAHAKLPCSTCHKDPAPPGRKVAALARACVSCHLKDDVHERGFGPRCEQCHQPSRWSVVSPGTAGARP</sequence>
<dbReference type="Gene3D" id="3.90.10.10">
    <property type="entry name" value="Cytochrome C3"/>
    <property type="match status" value="7"/>
</dbReference>
<evidence type="ECO:0000259" key="7">
    <source>
        <dbReference type="Pfam" id="PF02085"/>
    </source>
</evidence>
<evidence type="ECO:0000256" key="6">
    <source>
        <dbReference type="ARBA" id="ARBA00023004"/>
    </source>
</evidence>
<evidence type="ECO:0000313" key="8">
    <source>
        <dbReference type="EMBL" id="MDL5031723.1"/>
    </source>
</evidence>
<keyword evidence="5" id="KW-0249">Electron transport</keyword>
<dbReference type="InterPro" id="IPR036280">
    <property type="entry name" value="Multihaem_cyt_sf"/>
</dbReference>
<keyword evidence="1" id="KW-0813">Transport</keyword>
<gene>
    <name evidence="8" type="ORF">QRD43_07365</name>
</gene>
<comment type="caution">
    <text evidence="8">The sequence shown here is derived from an EMBL/GenBank/DDBJ whole genome shotgun (WGS) entry which is preliminary data.</text>
</comment>
<organism evidence="8 9">
    <name type="scientific">Roseateles subflavus</name>
    <dbReference type="NCBI Taxonomy" id="3053353"/>
    <lineage>
        <taxon>Bacteria</taxon>
        <taxon>Pseudomonadati</taxon>
        <taxon>Pseudomonadota</taxon>
        <taxon>Betaproteobacteria</taxon>
        <taxon>Burkholderiales</taxon>
        <taxon>Sphaerotilaceae</taxon>
        <taxon>Roseateles</taxon>
    </lineage>
</organism>
<evidence type="ECO:0000256" key="1">
    <source>
        <dbReference type="ARBA" id="ARBA00022448"/>
    </source>
</evidence>
<keyword evidence="4" id="KW-0732">Signal</keyword>
<protein>
    <submittedName>
        <fullName evidence="8">Cytochrome C</fullName>
    </submittedName>
</protein>
<evidence type="ECO:0000256" key="3">
    <source>
        <dbReference type="ARBA" id="ARBA00022723"/>
    </source>
</evidence>
<dbReference type="PANTHER" id="PTHR35038">
    <property type="entry name" value="DISSIMILATORY SULFITE REDUCTASE SIRA"/>
    <property type="match status" value="1"/>
</dbReference>
<dbReference type="SUPFAM" id="SSF48695">
    <property type="entry name" value="Multiheme cytochromes"/>
    <property type="match status" value="3"/>
</dbReference>
<keyword evidence="3" id="KW-0479">Metal-binding</keyword>
<keyword evidence="9" id="KW-1185">Reference proteome</keyword>
<accession>A0ABT7LFU2</accession>
<evidence type="ECO:0000256" key="4">
    <source>
        <dbReference type="ARBA" id="ARBA00022729"/>
    </source>
</evidence>
<dbReference type="RefSeq" id="WP_285981839.1">
    <property type="nucleotide sequence ID" value="NZ_JASVDS010000002.1"/>
</dbReference>
<dbReference type="InterPro" id="IPR020942">
    <property type="entry name" value="Cyt_c_III_dom"/>
</dbReference>
<dbReference type="Pfam" id="PF02085">
    <property type="entry name" value="Cytochrom_CIII"/>
    <property type="match status" value="1"/>
</dbReference>
<proteinExistence type="predicted"/>
<dbReference type="PANTHER" id="PTHR35038:SF8">
    <property type="entry name" value="C-TYPE POLYHEME CYTOCHROME OMCC"/>
    <property type="match status" value="1"/>
</dbReference>
<evidence type="ECO:0000313" key="9">
    <source>
        <dbReference type="Proteomes" id="UP001238603"/>
    </source>
</evidence>
<keyword evidence="6" id="KW-0408">Iron</keyword>
<name>A0ABT7LFU2_9BURK</name>
<keyword evidence="2" id="KW-0349">Heme</keyword>
<dbReference type="InterPro" id="IPR051829">
    <property type="entry name" value="Multiheme_Cytochr_ET"/>
</dbReference>
<reference evidence="8 9" key="1">
    <citation type="submission" date="2023-06" db="EMBL/GenBank/DDBJ databases">
        <title>Pelomonas sp. APW6 16S ribosomal RNA gene genome sequencing and assembly.</title>
        <authorList>
            <person name="Woo H."/>
        </authorList>
    </citation>
    <scope>NUCLEOTIDE SEQUENCE [LARGE SCALE GENOMIC DNA]</scope>
    <source>
        <strain evidence="8 9">APW6</strain>
    </source>
</reference>
<dbReference type="EMBL" id="JASVDS010000002">
    <property type="protein sequence ID" value="MDL5031723.1"/>
    <property type="molecule type" value="Genomic_DNA"/>
</dbReference>
<dbReference type="Proteomes" id="UP001238603">
    <property type="component" value="Unassembled WGS sequence"/>
</dbReference>
<evidence type="ECO:0000256" key="5">
    <source>
        <dbReference type="ARBA" id="ARBA00022982"/>
    </source>
</evidence>
<feature type="domain" description="Class III cytochrome C" evidence="7">
    <location>
        <begin position="47"/>
        <end position="110"/>
    </location>
</feature>
<evidence type="ECO:0000256" key="2">
    <source>
        <dbReference type="ARBA" id="ARBA00022617"/>
    </source>
</evidence>